<evidence type="ECO:0000313" key="3">
    <source>
        <dbReference type="RefSeq" id="XP_022112061.1"/>
    </source>
</evidence>
<dbReference type="OrthoDB" id="2142040at2759"/>
<organism evidence="2 3">
    <name type="scientific">Acanthaster planci</name>
    <name type="common">Crown-of-thorns starfish</name>
    <dbReference type="NCBI Taxonomy" id="133434"/>
    <lineage>
        <taxon>Eukaryota</taxon>
        <taxon>Metazoa</taxon>
        <taxon>Echinodermata</taxon>
        <taxon>Eleutherozoa</taxon>
        <taxon>Asterozoa</taxon>
        <taxon>Asteroidea</taxon>
        <taxon>Valvatacea</taxon>
        <taxon>Valvatida</taxon>
        <taxon>Acanthasteridae</taxon>
        <taxon>Acanthaster</taxon>
    </lineage>
</organism>
<gene>
    <name evidence="3" type="primary">LOC110991154</name>
</gene>
<dbReference type="Proteomes" id="UP000694845">
    <property type="component" value="Unplaced"/>
</dbReference>
<name>A0A8B8A7P6_ACAPL</name>
<dbReference type="PANTHER" id="PTHR36695">
    <property type="entry name" value="AGAP008648-PA"/>
    <property type="match status" value="1"/>
</dbReference>
<feature type="domain" description="Farnesoic acid O-methyl transferase" evidence="1">
    <location>
        <begin position="405"/>
        <end position="522"/>
    </location>
</feature>
<dbReference type="GeneID" id="110991154"/>
<dbReference type="AlphaFoldDB" id="A0A8B8A7P6"/>
<feature type="domain" description="Farnesoic acid O-methyl transferase" evidence="1">
    <location>
        <begin position="554"/>
        <end position="684"/>
    </location>
</feature>
<dbReference type="RefSeq" id="XP_022112061.1">
    <property type="nucleotide sequence ID" value="XM_022256369.1"/>
</dbReference>
<keyword evidence="2" id="KW-1185">Reference proteome</keyword>
<dbReference type="KEGG" id="aplc:110991154"/>
<reference evidence="3" key="1">
    <citation type="submission" date="2025-08" db="UniProtKB">
        <authorList>
            <consortium name="RefSeq"/>
        </authorList>
    </citation>
    <scope>IDENTIFICATION</scope>
</reference>
<dbReference type="InterPro" id="IPR022041">
    <property type="entry name" value="Methyltransf_FA"/>
</dbReference>
<dbReference type="Pfam" id="PF12248">
    <property type="entry name" value="Methyltransf_FA"/>
    <property type="match status" value="2"/>
</dbReference>
<sequence>MDVADSVVSTFLDLTVTLDLTGVSCAGGIYTHFCAELQPSVEASKIWKQSDSAVTIGCFPICCAESVDVNLDGLTIDWPTSLIIHDGGVANIFLCIYLSTTQAADVINAIPNGVDRYEITTWLAQDSAGNGAVATTKAQILEKFQLQELTNGVQFMLAEVDVEFDLTYIDCHEIHIWDVCIDIQPAPPARCYWNQLPTAINQICTPIYCVRKCQHDACGNWVKRKNMVVMWTNFLSAHISANVELNVNVLDITTPQYVVDGGVTSLTFDLKFTPTTGSSPPVNNAGDDRYLVMVYLAQNLHGDYPAAFAEAVLTPAQKKLDITDNVQSVFASLTVNLDLTGVDCSTAKYKYICANLLPSIAANRKWAQSSEAIITACASVPCVSCHDEYQTYGDGVWHFIFGHLQTSHITFAVRASSYAHVGLSAENKHLPVMYEIIFGGYSNSMVLLRRKTDGDFVASAALAGVLSQHEYRTFWIWWHHATIIVGIGSSHEPILTYTDPDQLWIKYFGFATSYQSIGYWHFCNVEYGGLPPHIVYPPISDCDVYVPTHTYGSDPYQYIWNTGLLQSHTIHFQVYAYSNVYIALSAENNNLPDMYEIIIGSSHGVGVSIARCAGCSPVAYAAHPWVLNFYSFTSFYVSVSPDGTITISYTSAQYILLTWQDPNPLPVSYCGYCTGGQHNVGLWRFCGIDSLLP</sequence>
<dbReference type="PANTHER" id="PTHR36695:SF12">
    <property type="entry name" value="AGAP008648-PA"/>
    <property type="match status" value="1"/>
</dbReference>
<evidence type="ECO:0000259" key="1">
    <source>
        <dbReference type="Pfam" id="PF12248"/>
    </source>
</evidence>
<protein>
    <submittedName>
        <fullName evidence="3">Uncharacterized protein LOC110991154</fullName>
    </submittedName>
</protein>
<evidence type="ECO:0000313" key="2">
    <source>
        <dbReference type="Proteomes" id="UP000694845"/>
    </source>
</evidence>
<proteinExistence type="predicted"/>
<accession>A0A8B8A7P6</accession>